<name>A0A949TYB1_9CLOT</name>
<proteinExistence type="predicted"/>
<reference evidence="1" key="1">
    <citation type="submission" date="2020-12" db="EMBL/GenBank/DDBJ databases">
        <title>Clostridium thailandense sp. nov., a novel acetogenic bacterium isolated from peat land soil in Thailand.</title>
        <authorList>
            <person name="Chaikitkaew S."/>
            <person name="Birkeland N.K."/>
        </authorList>
    </citation>
    <scope>NUCLEOTIDE SEQUENCE</scope>
    <source>
        <strain evidence="1">PL3</strain>
    </source>
</reference>
<gene>
    <name evidence="1" type="ORF">I6U48_09365</name>
</gene>
<evidence type="ECO:0000313" key="1">
    <source>
        <dbReference type="EMBL" id="MBV7273118.1"/>
    </source>
</evidence>
<dbReference type="EMBL" id="JAEEGC010000037">
    <property type="protein sequence ID" value="MBV7273118.1"/>
    <property type="molecule type" value="Genomic_DNA"/>
</dbReference>
<accession>A0A949TYB1</accession>
<dbReference type="AlphaFoldDB" id="A0A949TYB1"/>
<comment type="caution">
    <text evidence="1">The sequence shown here is derived from an EMBL/GenBank/DDBJ whole genome shotgun (WGS) entry which is preliminary data.</text>
</comment>
<sequence length="47" mass="5311">MENQNLNKELASKIPKMIDNLKQGKEVTLKITPRGLKVHAAEIKVIK</sequence>
<evidence type="ECO:0000313" key="2">
    <source>
        <dbReference type="Proteomes" id="UP000694308"/>
    </source>
</evidence>
<keyword evidence="2" id="KW-1185">Reference proteome</keyword>
<protein>
    <submittedName>
        <fullName evidence="1">Uncharacterized protein</fullName>
    </submittedName>
</protein>
<dbReference type="Proteomes" id="UP000694308">
    <property type="component" value="Unassembled WGS sequence"/>
</dbReference>
<dbReference type="RefSeq" id="WP_218320143.1">
    <property type="nucleotide sequence ID" value="NZ_JAEEGC010000037.1"/>
</dbReference>
<organism evidence="1 2">
    <name type="scientific">Clostridium thailandense</name>
    <dbReference type="NCBI Taxonomy" id="2794346"/>
    <lineage>
        <taxon>Bacteria</taxon>
        <taxon>Bacillati</taxon>
        <taxon>Bacillota</taxon>
        <taxon>Clostridia</taxon>
        <taxon>Eubacteriales</taxon>
        <taxon>Clostridiaceae</taxon>
        <taxon>Clostridium</taxon>
    </lineage>
</organism>